<accession>A0A8S5V9L3</accession>
<proteinExistence type="predicted"/>
<reference evidence="1" key="1">
    <citation type="journal article" date="2021" name="Proc. Natl. Acad. Sci. U.S.A.">
        <title>A Catalog of Tens of Thousands of Viruses from Human Metagenomes Reveals Hidden Associations with Chronic Diseases.</title>
        <authorList>
            <person name="Tisza M.J."/>
            <person name="Buck C.B."/>
        </authorList>
    </citation>
    <scope>NUCLEOTIDE SEQUENCE</scope>
    <source>
        <strain evidence="1">Ct2D011</strain>
    </source>
</reference>
<organism evidence="1">
    <name type="scientific">Siphoviridae sp. ct2D011</name>
    <dbReference type="NCBI Taxonomy" id="2825314"/>
    <lineage>
        <taxon>Viruses</taxon>
        <taxon>Duplodnaviria</taxon>
        <taxon>Heunggongvirae</taxon>
        <taxon>Uroviricota</taxon>
        <taxon>Caudoviricetes</taxon>
    </lineage>
</organism>
<evidence type="ECO:0000313" key="1">
    <source>
        <dbReference type="EMBL" id="DAG03295.1"/>
    </source>
</evidence>
<sequence>MRPTPIALFSIPRGYFRIVVEVYNYLLICIFKNKTSASLINSSTGFRYRT</sequence>
<name>A0A8S5V9L3_9CAUD</name>
<protein>
    <submittedName>
        <fullName evidence="1">Uncharacterized protein</fullName>
    </submittedName>
</protein>
<dbReference type="EMBL" id="BK016226">
    <property type="protein sequence ID" value="DAG03295.1"/>
    <property type="molecule type" value="Genomic_DNA"/>
</dbReference>